<dbReference type="Pfam" id="PF00528">
    <property type="entry name" value="BPD_transp_1"/>
    <property type="match status" value="1"/>
</dbReference>
<keyword evidence="2 7" id="KW-0813">Transport</keyword>
<accession>A0A4R5KQM0</accession>
<keyword evidence="10" id="KW-1185">Reference proteome</keyword>
<dbReference type="EMBL" id="SMRT01000004">
    <property type="protein sequence ID" value="TDF98053.1"/>
    <property type="molecule type" value="Genomic_DNA"/>
</dbReference>
<dbReference type="OrthoDB" id="9785836at2"/>
<keyword evidence="4 7" id="KW-0812">Transmembrane</keyword>
<dbReference type="InterPro" id="IPR035906">
    <property type="entry name" value="MetI-like_sf"/>
</dbReference>
<feature type="domain" description="ABC transmembrane type-1" evidence="8">
    <location>
        <begin position="91"/>
        <end position="306"/>
    </location>
</feature>
<reference evidence="9 10" key="1">
    <citation type="submission" date="2019-03" db="EMBL/GenBank/DDBJ databases">
        <title>This is whole genome sequence of Paenibacillus sp MS74 strain.</title>
        <authorList>
            <person name="Trinh H.N."/>
        </authorList>
    </citation>
    <scope>NUCLEOTIDE SEQUENCE [LARGE SCALE GENOMIC DNA]</scope>
    <source>
        <strain evidence="9 10">MS74</strain>
    </source>
</reference>
<dbReference type="InterPro" id="IPR050809">
    <property type="entry name" value="UgpAE/MalFG_permease"/>
</dbReference>
<evidence type="ECO:0000313" key="10">
    <source>
        <dbReference type="Proteomes" id="UP000295636"/>
    </source>
</evidence>
<proteinExistence type="inferred from homology"/>
<dbReference type="CDD" id="cd06261">
    <property type="entry name" value="TM_PBP2"/>
    <property type="match status" value="1"/>
</dbReference>
<comment type="subcellular location">
    <subcellularLocation>
        <location evidence="1 7">Cell membrane</location>
        <topology evidence="1 7">Multi-pass membrane protein</topology>
    </subcellularLocation>
</comment>
<dbReference type="GO" id="GO:0005886">
    <property type="term" value="C:plasma membrane"/>
    <property type="evidence" value="ECO:0007669"/>
    <property type="project" value="UniProtKB-SubCell"/>
</dbReference>
<evidence type="ECO:0000256" key="4">
    <source>
        <dbReference type="ARBA" id="ARBA00022692"/>
    </source>
</evidence>
<feature type="transmembrane region" description="Helical" evidence="7">
    <location>
        <begin position="31"/>
        <end position="48"/>
    </location>
</feature>
<dbReference type="GO" id="GO:0055085">
    <property type="term" value="P:transmembrane transport"/>
    <property type="evidence" value="ECO:0007669"/>
    <property type="project" value="InterPro"/>
</dbReference>
<dbReference type="AlphaFoldDB" id="A0A4R5KQM0"/>
<keyword evidence="5 7" id="KW-1133">Transmembrane helix</keyword>
<sequence length="319" mass="36228">MKTAASVKQMEAGTALKTGSIWKEYKRHRSLFLLLLPGLLWYVIFHYGPLYGIQLAFKEYKIFNGIMGSPWVGLMHFERMFSISDSFFQIMKNTLIISFYHIVFGFPAPIILALIFNELRWNLFKKITQSISYLPHFLSWVVLAGLLTTFLSPNTGVINYIIELLGFDPVFFLGDPGYFRFTLVMSGIWKEVGWGTIIYLAALAGIDPHLYEAAVVDGASRWKQIWHITIPSIMPVIAILFILRIGNLMDAGFDQVLNLYNPAVYGVADILDTYVYRVGINQMQYSFTTAVGLFKNVVGFIMILTANYCVKKAGEEGLF</sequence>
<feature type="transmembrane region" description="Helical" evidence="7">
    <location>
        <begin position="98"/>
        <end position="117"/>
    </location>
</feature>
<evidence type="ECO:0000256" key="5">
    <source>
        <dbReference type="ARBA" id="ARBA00022989"/>
    </source>
</evidence>
<gene>
    <name evidence="9" type="ORF">E1757_11120</name>
</gene>
<keyword evidence="3" id="KW-1003">Cell membrane</keyword>
<protein>
    <submittedName>
        <fullName evidence="9">Sugar ABC transporter permease</fullName>
    </submittedName>
</protein>
<evidence type="ECO:0000256" key="6">
    <source>
        <dbReference type="ARBA" id="ARBA00023136"/>
    </source>
</evidence>
<feature type="transmembrane region" description="Helical" evidence="7">
    <location>
        <begin position="225"/>
        <end position="243"/>
    </location>
</feature>
<evidence type="ECO:0000256" key="3">
    <source>
        <dbReference type="ARBA" id="ARBA00022475"/>
    </source>
</evidence>
<dbReference type="Proteomes" id="UP000295636">
    <property type="component" value="Unassembled WGS sequence"/>
</dbReference>
<dbReference type="SUPFAM" id="SSF161098">
    <property type="entry name" value="MetI-like"/>
    <property type="match status" value="1"/>
</dbReference>
<comment type="caution">
    <text evidence="9">The sequence shown here is derived from an EMBL/GenBank/DDBJ whole genome shotgun (WGS) entry which is preliminary data.</text>
</comment>
<evidence type="ECO:0000313" key="9">
    <source>
        <dbReference type="EMBL" id="TDF98053.1"/>
    </source>
</evidence>
<dbReference type="InterPro" id="IPR000515">
    <property type="entry name" value="MetI-like"/>
</dbReference>
<dbReference type="RefSeq" id="WP_133227776.1">
    <property type="nucleotide sequence ID" value="NZ_SMRT01000004.1"/>
</dbReference>
<comment type="similarity">
    <text evidence="7">Belongs to the binding-protein-dependent transport system permease family.</text>
</comment>
<evidence type="ECO:0000256" key="2">
    <source>
        <dbReference type="ARBA" id="ARBA00022448"/>
    </source>
</evidence>
<dbReference type="PROSITE" id="PS50928">
    <property type="entry name" value="ABC_TM1"/>
    <property type="match status" value="1"/>
</dbReference>
<name>A0A4R5KQM0_9BACL</name>
<dbReference type="PANTHER" id="PTHR43227:SF11">
    <property type="entry name" value="BLL4140 PROTEIN"/>
    <property type="match status" value="1"/>
</dbReference>
<evidence type="ECO:0000256" key="1">
    <source>
        <dbReference type="ARBA" id="ARBA00004651"/>
    </source>
</evidence>
<keyword evidence="6 7" id="KW-0472">Membrane</keyword>
<evidence type="ECO:0000256" key="7">
    <source>
        <dbReference type="RuleBase" id="RU363032"/>
    </source>
</evidence>
<feature type="transmembrane region" description="Helical" evidence="7">
    <location>
        <begin position="183"/>
        <end position="205"/>
    </location>
</feature>
<dbReference type="Gene3D" id="1.10.3720.10">
    <property type="entry name" value="MetI-like"/>
    <property type="match status" value="1"/>
</dbReference>
<organism evidence="9 10">
    <name type="scientific">Paenibacillus piri</name>
    <dbReference type="NCBI Taxonomy" id="2547395"/>
    <lineage>
        <taxon>Bacteria</taxon>
        <taxon>Bacillati</taxon>
        <taxon>Bacillota</taxon>
        <taxon>Bacilli</taxon>
        <taxon>Bacillales</taxon>
        <taxon>Paenibacillaceae</taxon>
        <taxon>Paenibacillus</taxon>
    </lineage>
</organism>
<feature type="transmembrane region" description="Helical" evidence="7">
    <location>
        <begin position="137"/>
        <end position="162"/>
    </location>
</feature>
<evidence type="ECO:0000259" key="8">
    <source>
        <dbReference type="PROSITE" id="PS50928"/>
    </source>
</evidence>
<dbReference type="PANTHER" id="PTHR43227">
    <property type="entry name" value="BLL4140 PROTEIN"/>
    <property type="match status" value="1"/>
</dbReference>